<dbReference type="GO" id="GO:0016740">
    <property type="term" value="F:transferase activity"/>
    <property type="evidence" value="ECO:0007669"/>
    <property type="project" value="UniProtKB-KW"/>
</dbReference>
<proteinExistence type="predicted"/>
<dbReference type="Proteomes" id="UP000008037">
    <property type="component" value="Chromosome"/>
</dbReference>
<dbReference type="InterPro" id="IPR000836">
    <property type="entry name" value="PRTase_dom"/>
</dbReference>
<dbReference type="CDD" id="cd06223">
    <property type="entry name" value="PRTases_typeI"/>
    <property type="match status" value="1"/>
</dbReference>
<dbReference type="KEGG" id="nga:Ngar_c17150"/>
<reference evidence="1 2" key="1">
    <citation type="journal article" date="2012" name="Environ. Microbiol.">
        <title>The genome of the ammonia-oxidizing Candidatus Nitrososphaera gargensis: insights into metabolic versatility and environmental adaptations.</title>
        <authorList>
            <person name="Spang A."/>
            <person name="Poehlein A."/>
            <person name="Offre P."/>
            <person name="Zumbragel S."/>
            <person name="Haider S."/>
            <person name="Rychlik N."/>
            <person name="Nowka B."/>
            <person name="Schmeisser C."/>
            <person name="Lebedeva E.V."/>
            <person name="Rattei T."/>
            <person name="Bohm C."/>
            <person name="Schmid M."/>
            <person name="Galushko A."/>
            <person name="Hatzenpichler R."/>
            <person name="Weinmaier T."/>
            <person name="Daniel R."/>
            <person name="Schleper C."/>
            <person name="Spieck E."/>
            <person name="Streit W."/>
            <person name="Wagner M."/>
        </authorList>
    </citation>
    <scope>NUCLEOTIDE SEQUENCE [LARGE SCALE GENOMIC DNA]</scope>
    <source>
        <strain evidence="2">Ga9.2</strain>
    </source>
</reference>
<dbReference type="AlphaFoldDB" id="K0II67"/>
<protein>
    <submittedName>
        <fullName evidence="1">Purine/pyrimidine phosphoribosyl transferases signature-containing protein</fullName>
    </submittedName>
</protein>
<dbReference type="SUPFAM" id="SSF53271">
    <property type="entry name" value="PRTase-like"/>
    <property type="match status" value="1"/>
</dbReference>
<sequence length="185" mass="20694">MRALKDDEVLPNSQILTSEFIANLIRDNLNSLPFSNFFKAKPILVPTPRSSLIRPGTLWVPQRLANALAQRGLGKNVEPCLNRFKAVRKSATSQGDRPKAFEHYNSMEVQKIFPEPSEILLIDDIVTRGATLLGAANKLADAFPRAHIRVFAAMRTISPPDVFRSLFDPCVGNIELRGIDTFRRP</sequence>
<keyword evidence="2" id="KW-1185">Reference proteome</keyword>
<dbReference type="HOGENOM" id="CLU_1458235_0_0_2"/>
<keyword evidence="1" id="KW-0808">Transferase</keyword>
<dbReference type="BioCyc" id="CNIT1237085:G1324-1713-MONOMER"/>
<dbReference type="EMBL" id="CP002408">
    <property type="protein sequence ID" value="AFU58648.1"/>
    <property type="molecule type" value="Genomic_DNA"/>
</dbReference>
<organism evidence="1 2">
    <name type="scientific">Nitrososphaera gargensis (strain Ga9.2)</name>
    <dbReference type="NCBI Taxonomy" id="1237085"/>
    <lineage>
        <taxon>Archaea</taxon>
        <taxon>Nitrososphaerota</taxon>
        <taxon>Nitrososphaeria</taxon>
        <taxon>Nitrososphaerales</taxon>
        <taxon>Nitrososphaeraceae</taxon>
        <taxon>Nitrososphaera</taxon>
    </lineage>
</organism>
<dbReference type="InterPro" id="IPR029057">
    <property type="entry name" value="PRTase-like"/>
</dbReference>
<dbReference type="Gene3D" id="3.40.50.2020">
    <property type="match status" value="1"/>
</dbReference>
<gene>
    <name evidence="1" type="ordered locus">Ngar_c17150</name>
</gene>
<name>K0II67_NITGG</name>
<accession>K0II67</accession>
<evidence type="ECO:0000313" key="2">
    <source>
        <dbReference type="Proteomes" id="UP000008037"/>
    </source>
</evidence>
<evidence type="ECO:0000313" key="1">
    <source>
        <dbReference type="EMBL" id="AFU58648.1"/>
    </source>
</evidence>
<dbReference type="InParanoid" id="K0II67"/>